<dbReference type="VEuPathDB" id="MicrosporidiaDB:NBO_66g0028"/>
<dbReference type="CDD" id="cd19071">
    <property type="entry name" value="AKR_AKR1-5-like"/>
    <property type="match status" value="1"/>
</dbReference>
<evidence type="ECO:0000256" key="1">
    <source>
        <dbReference type="ARBA" id="ARBA00007905"/>
    </source>
</evidence>
<name>R0M6E4_NOSB1</name>
<evidence type="ECO:0000313" key="6">
    <source>
        <dbReference type="Proteomes" id="UP000016927"/>
    </source>
</evidence>
<evidence type="ECO:0000256" key="3">
    <source>
        <dbReference type="ARBA" id="ARBA00023002"/>
    </source>
</evidence>
<organism evidence="5 6">
    <name type="scientific">Nosema bombycis (strain CQ1 / CVCC 102059)</name>
    <name type="common">Microsporidian parasite</name>
    <name type="synonym">Pebrine of silkworm</name>
    <dbReference type="NCBI Taxonomy" id="578461"/>
    <lineage>
        <taxon>Eukaryota</taxon>
        <taxon>Fungi</taxon>
        <taxon>Fungi incertae sedis</taxon>
        <taxon>Microsporidia</taxon>
        <taxon>Nosematidae</taxon>
        <taxon>Nosema</taxon>
    </lineage>
</organism>
<dbReference type="STRING" id="578461.R0M6E4"/>
<dbReference type="HOGENOM" id="CLU_023205_12_1_1"/>
<dbReference type="InterPro" id="IPR023210">
    <property type="entry name" value="NADP_OxRdtase_dom"/>
</dbReference>
<accession>R0M6E4</accession>
<dbReference type="SUPFAM" id="SSF51430">
    <property type="entry name" value="NAD(P)-linked oxidoreductase"/>
    <property type="match status" value="1"/>
</dbReference>
<evidence type="ECO:0000313" key="5">
    <source>
        <dbReference type="EMBL" id="EOB13569.1"/>
    </source>
</evidence>
<dbReference type="Proteomes" id="UP000016927">
    <property type="component" value="Unassembled WGS sequence"/>
</dbReference>
<dbReference type="GO" id="GO:0016616">
    <property type="term" value="F:oxidoreductase activity, acting on the CH-OH group of donors, NAD or NADP as acceptor"/>
    <property type="evidence" value="ECO:0007669"/>
    <property type="project" value="UniProtKB-ARBA"/>
</dbReference>
<dbReference type="InterPro" id="IPR020471">
    <property type="entry name" value="AKR"/>
</dbReference>
<comment type="similarity">
    <text evidence="1">Belongs to the aldo/keto reductase family.</text>
</comment>
<dbReference type="PANTHER" id="PTHR43827:SF3">
    <property type="entry name" value="NADP-DEPENDENT OXIDOREDUCTASE DOMAIN-CONTAINING PROTEIN"/>
    <property type="match status" value="1"/>
</dbReference>
<keyword evidence="2" id="KW-0521">NADP</keyword>
<feature type="domain" description="NADP-dependent oxidoreductase" evidence="4">
    <location>
        <begin position="1"/>
        <end position="140"/>
    </location>
</feature>
<dbReference type="EMBL" id="KB908974">
    <property type="protein sequence ID" value="EOB13569.1"/>
    <property type="molecule type" value="Genomic_DNA"/>
</dbReference>
<dbReference type="OMA" id="HRTSTIN"/>
<dbReference type="Pfam" id="PF00248">
    <property type="entry name" value="Aldo_ket_red"/>
    <property type="match status" value="1"/>
</dbReference>
<proteinExistence type="inferred from homology"/>
<evidence type="ECO:0000259" key="4">
    <source>
        <dbReference type="Pfam" id="PF00248"/>
    </source>
</evidence>
<keyword evidence="3" id="KW-0560">Oxidoreductase</keyword>
<dbReference type="PRINTS" id="PR00069">
    <property type="entry name" value="ALDKETRDTASE"/>
</dbReference>
<protein>
    <submittedName>
        <fullName evidence="5">Aldose reductase</fullName>
    </submittedName>
</protein>
<dbReference type="OrthoDB" id="2190672at2759"/>
<sequence>MESFVEKGLVRSIGYSNFGKINTEKILKECKIKPAIAQFEIHPYLNQEDLVNYYHQKGITVVSYSSLGSTAPNKLKVREDKVILELAEKYKKTVAQIILSWLIMRDILVIPKSTSEKHIEENGKLFELEKEDFEKIQKLNKNYRYVDLPEWGPHRFD</sequence>
<reference evidence="5 6" key="1">
    <citation type="journal article" date="2013" name="BMC Genomics">
        <title>Comparative genomics of parasitic silkworm microsporidia reveal an association between genome expansion and host adaptation.</title>
        <authorList>
            <person name="Pan G."/>
            <person name="Xu J."/>
            <person name="Li T."/>
            <person name="Xia Q."/>
            <person name="Liu S.L."/>
            <person name="Zhang G."/>
            <person name="Li S."/>
            <person name="Li C."/>
            <person name="Liu H."/>
            <person name="Yang L."/>
            <person name="Liu T."/>
            <person name="Zhang X."/>
            <person name="Wu Z."/>
            <person name="Fan W."/>
            <person name="Dang X."/>
            <person name="Xiang H."/>
            <person name="Tao M."/>
            <person name="Li Y."/>
            <person name="Hu J."/>
            <person name="Li Z."/>
            <person name="Lin L."/>
            <person name="Luo J."/>
            <person name="Geng L."/>
            <person name="Wang L."/>
            <person name="Long M."/>
            <person name="Wan Y."/>
            <person name="He N."/>
            <person name="Zhang Z."/>
            <person name="Lu C."/>
            <person name="Keeling P.J."/>
            <person name="Wang J."/>
            <person name="Xiang Z."/>
            <person name="Zhou Z."/>
        </authorList>
    </citation>
    <scope>NUCLEOTIDE SEQUENCE [LARGE SCALE GENOMIC DNA]</scope>
    <source>
        <strain evidence="6">CQ1 / CVCC 102059</strain>
    </source>
</reference>
<keyword evidence="6" id="KW-1185">Reference proteome</keyword>
<dbReference type="PANTHER" id="PTHR43827">
    <property type="entry name" value="2,5-DIKETO-D-GLUCONIC ACID REDUCTASE"/>
    <property type="match status" value="1"/>
</dbReference>
<gene>
    <name evidence="5" type="primary">ALDR</name>
    <name evidence="5" type="ORF">NBO_66g0028</name>
</gene>
<dbReference type="AlphaFoldDB" id="R0M6E4"/>
<evidence type="ECO:0000256" key="2">
    <source>
        <dbReference type="ARBA" id="ARBA00022857"/>
    </source>
</evidence>
<dbReference type="InterPro" id="IPR036812">
    <property type="entry name" value="NAD(P)_OxRdtase_dom_sf"/>
</dbReference>
<dbReference type="Gene3D" id="3.20.20.100">
    <property type="entry name" value="NADP-dependent oxidoreductase domain"/>
    <property type="match status" value="1"/>
</dbReference>